<protein>
    <submittedName>
        <fullName evidence="1">Uncharacterized protein</fullName>
    </submittedName>
</protein>
<reference evidence="1" key="1">
    <citation type="submission" date="2019-11" db="EMBL/GenBank/DDBJ databases">
        <title>Bipolaris sorokiniana Genome sequencing.</title>
        <authorList>
            <person name="Wang H."/>
        </authorList>
    </citation>
    <scope>NUCLEOTIDE SEQUENCE</scope>
</reference>
<dbReference type="AlphaFoldDB" id="A0A8H5ZHJ2"/>
<accession>A0A8H5ZHJ2</accession>
<dbReference type="EMBL" id="WNKQ01000006">
    <property type="protein sequence ID" value="KAF5850598.1"/>
    <property type="molecule type" value="Genomic_DNA"/>
</dbReference>
<comment type="caution">
    <text evidence="1">The sequence shown here is derived from an EMBL/GenBank/DDBJ whole genome shotgun (WGS) entry which is preliminary data.</text>
</comment>
<dbReference type="Proteomes" id="UP000624244">
    <property type="component" value="Unassembled WGS sequence"/>
</dbReference>
<gene>
    <name evidence="1" type="ORF">GGP41_010204</name>
</gene>
<sequence length="67" mass="7580">MASCSECVGWVTDDDEITWRHALRSLYRSKSWSDKRFWLTAYCGCAVCGSDSVKILVRLGCARGLRC</sequence>
<organism evidence="1 2">
    <name type="scientific">Cochliobolus sativus</name>
    <name type="common">Common root rot and spot blotch fungus</name>
    <name type="synonym">Bipolaris sorokiniana</name>
    <dbReference type="NCBI Taxonomy" id="45130"/>
    <lineage>
        <taxon>Eukaryota</taxon>
        <taxon>Fungi</taxon>
        <taxon>Dikarya</taxon>
        <taxon>Ascomycota</taxon>
        <taxon>Pezizomycotina</taxon>
        <taxon>Dothideomycetes</taxon>
        <taxon>Pleosporomycetidae</taxon>
        <taxon>Pleosporales</taxon>
        <taxon>Pleosporineae</taxon>
        <taxon>Pleosporaceae</taxon>
        <taxon>Bipolaris</taxon>
    </lineage>
</organism>
<evidence type="ECO:0000313" key="2">
    <source>
        <dbReference type="Proteomes" id="UP000624244"/>
    </source>
</evidence>
<proteinExistence type="predicted"/>
<evidence type="ECO:0000313" key="1">
    <source>
        <dbReference type="EMBL" id="KAF5850598.1"/>
    </source>
</evidence>
<name>A0A8H5ZHJ2_COCSA</name>